<dbReference type="InterPro" id="IPR050357">
    <property type="entry name" value="Arrestin_domain-protein"/>
</dbReference>
<dbReference type="Gene3D" id="2.60.40.640">
    <property type="match status" value="2"/>
</dbReference>
<dbReference type="GO" id="GO:0015031">
    <property type="term" value="P:protein transport"/>
    <property type="evidence" value="ECO:0007669"/>
    <property type="project" value="TreeGrafter"/>
</dbReference>
<dbReference type="Pfam" id="PF00339">
    <property type="entry name" value="Arrestin_N"/>
    <property type="match status" value="1"/>
</dbReference>
<dbReference type="InterPro" id="IPR014752">
    <property type="entry name" value="Arrestin-like_C"/>
</dbReference>
<dbReference type="SUPFAM" id="SSF81296">
    <property type="entry name" value="E set domains"/>
    <property type="match status" value="1"/>
</dbReference>
<protein>
    <submittedName>
        <fullName evidence="2">Arrestin domain-containing protein, putative</fullName>
    </submittedName>
</protein>
<evidence type="ECO:0000313" key="3">
    <source>
        <dbReference type="Proteomes" id="UP000051952"/>
    </source>
</evidence>
<name>A0A0S4J9F1_BODSA</name>
<feature type="domain" description="Arrestin-like N-terminal" evidence="1">
    <location>
        <begin position="17"/>
        <end position="172"/>
    </location>
</feature>
<evidence type="ECO:0000259" key="1">
    <source>
        <dbReference type="Pfam" id="PF00339"/>
    </source>
</evidence>
<dbReference type="VEuPathDB" id="TriTrypDB:BSAL_07135"/>
<organism evidence="2 3">
    <name type="scientific">Bodo saltans</name>
    <name type="common">Flagellated protozoan</name>
    <dbReference type="NCBI Taxonomy" id="75058"/>
    <lineage>
        <taxon>Eukaryota</taxon>
        <taxon>Discoba</taxon>
        <taxon>Euglenozoa</taxon>
        <taxon>Kinetoplastea</taxon>
        <taxon>Metakinetoplastina</taxon>
        <taxon>Eubodonida</taxon>
        <taxon>Bodonidae</taxon>
        <taxon>Bodo</taxon>
    </lineage>
</organism>
<proteinExistence type="predicted"/>
<dbReference type="OrthoDB" id="2333384at2759"/>
<dbReference type="EMBL" id="CYKH01001400">
    <property type="protein sequence ID" value="CUG86872.1"/>
    <property type="molecule type" value="Genomic_DNA"/>
</dbReference>
<dbReference type="GO" id="GO:0005737">
    <property type="term" value="C:cytoplasm"/>
    <property type="evidence" value="ECO:0007669"/>
    <property type="project" value="TreeGrafter"/>
</dbReference>
<dbReference type="Proteomes" id="UP000051952">
    <property type="component" value="Unassembled WGS sequence"/>
</dbReference>
<dbReference type="PANTHER" id="PTHR11188:SF17">
    <property type="entry name" value="FI21816P1"/>
    <property type="match status" value="1"/>
</dbReference>
<gene>
    <name evidence="2" type="ORF">BSAL_07135</name>
</gene>
<evidence type="ECO:0000313" key="2">
    <source>
        <dbReference type="EMBL" id="CUG86872.1"/>
    </source>
</evidence>
<sequence length="429" mass="48290">MNYLNQIFGNNVRVTVHLRHTALYPGNVIEGFVELNVSAPTPFHAIRVRACGKELVHVERKIKERIETPPGEPQRYRERTEIRENRQAVYNQLTTLVGSMKTNPINYQAFLPPGTFHYPFAFQLPKNVPASFSKKITDDYGEIIYYVKAYVDVPNGRDAMSRTFFNVIRPMPLHQHAAAAPFNFQNMYDITCCCCCSKGQVGLRMHMNRTIIALDRDVLQVICDVDNTKGEEPVESLHMELSNMISYKAGEFTESHRLSAGSQTLRSQIIAAGAIGQITGTVPLNRTAIASIRTMNVTSQYLLTATVQIPWADDPVQAINVIVGQTVDESNWSDVISFEETAVRPLPKHFHSAPEAYYQPPPQPVYAYNPAPVQAVQQYQAATYGFQLPPYGAPNQQWQANQINVQGQVYQQQSASNQIVWQQGYNPPL</sequence>
<dbReference type="InterPro" id="IPR014756">
    <property type="entry name" value="Ig_E-set"/>
</dbReference>
<accession>A0A0S4J9F1</accession>
<keyword evidence="3" id="KW-1185">Reference proteome</keyword>
<dbReference type="AlphaFoldDB" id="A0A0S4J9F1"/>
<dbReference type="InterPro" id="IPR011021">
    <property type="entry name" value="Arrestin-like_N"/>
</dbReference>
<reference evidence="3" key="1">
    <citation type="submission" date="2015-09" db="EMBL/GenBank/DDBJ databases">
        <authorList>
            <consortium name="Pathogen Informatics"/>
        </authorList>
    </citation>
    <scope>NUCLEOTIDE SEQUENCE [LARGE SCALE GENOMIC DNA]</scope>
    <source>
        <strain evidence="3">Lake Konstanz</strain>
    </source>
</reference>
<dbReference type="PANTHER" id="PTHR11188">
    <property type="entry name" value="ARRESTIN DOMAIN CONTAINING PROTEIN"/>
    <property type="match status" value="1"/>
</dbReference>